<organism evidence="3 4">
    <name type="scientific">Heterocephalus glaber</name>
    <name type="common">Naked mole rat</name>
    <dbReference type="NCBI Taxonomy" id="10181"/>
    <lineage>
        <taxon>Eukaryota</taxon>
        <taxon>Metazoa</taxon>
        <taxon>Chordata</taxon>
        <taxon>Craniata</taxon>
        <taxon>Vertebrata</taxon>
        <taxon>Euteleostomi</taxon>
        <taxon>Mammalia</taxon>
        <taxon>Eutheria</taxon>
        <taxon>Euarchontoglires</taxon>
        <taxon>Glires</taxon>
        <taxon>Rodentia</taxon>
        <taxon>Hystricomorpha</taxon>
        <taxon>Bathyergidae</taxon>
        <taxon>Heterocephalus</taxon>
    </lineage>
</organism>
<protein>
    <recommendedName>
        <fullName evidence="2">Small acidic protein-like domain-containing protein</fullName>
    </recommendedName>
</protein>
<reference evidence="3 4" key="1">
    <citation type="journal article" date="2011" name="Nature">
        <title>Genome sequencing reveals insights into physiology and longevity of the naked mole rat.</title>
        <authorList>
            <person name="Kim E.B."/>
            <person name="Fang X."/>
            <person name="Fushan A.A."/>
            <person name="Huang Z."/>
            <person name="Lobanov A.V."/>
            <person name="Han L."/>
            <person name="Marino S.M."/>
            <person name="Sun X."/>
            <person name="Turanov A.A."/>
            <person name="Yang P."/>
            <person name="Yim S.H."/>
            <person name="Zhao X."/>
            <person name="Kasaikina M.V."/>
            <person name="Stoletzki N."/>
            <person name="Peng C."/>
            <person name="Polak P."/>
            <person name="Xiong Z."/>
            <person name="Kiezun A."/>
            <person name="Zhu Y."/>
            <person name="Chen Y."/>
            <person name="Kryukov G.V."/>
            <person name="Zhang Q."/>
            <person name="Peshkin L."/>
            <person name="Yang L."/>
            <person name="Bronson R.T."/>
            <person name="Buffenstein R."/>
            <person name="Wang B."/>
            <person name="Han C."/>
            <person name="Li Q."/>
            <person name="Chen L."/>
            <person name="Zhao W."/>
            <person name="Sunyaev S.R."/>
            <person name="Park T.J."/>
            <person name="Zhang G."/>
            <person name="Wang J."/>
            <person name="Gladyshev V.N."/>
        </authorList>
    </citation>
    <scope>NUCLEOTIDE SEQUENCE [LARGE SCALE GENOMIC DNA]</scope>
</reference>
<proteinExistence type="predicted"/>
<evidence type="ECO:0000313" key="4">
    <source>
        <dbReference type="Proteomes" id="UP000006813"/>
    </source>
</evidence>
<evidence type="ECO:0000313" key="3">
    <source>
        <dbReference type="EMBL" id="EHB12320.1"/>
    </source>
</evidence>
<dbReference type="Proteomes" id="UP000006813">
    <property type="component" value="Unassembled WGS sequence"/>
</dbReference>
<dbReference type="PANTHER" id="PTHR22426">
    <property type="entry name" value="ARGININE_SERINE-RICH COILED-COIL PROTEIN 2"/>
    <property type="match status" value="1"/>
</dbReference>
<gene>
    <name evidence="3" type="ORF">GW7_05541</name>
</gene>
<evidence type="ECO:0000259" key="2">
    <source>
        <dbReference type="Pfam" id="PF15477"/>
    </source>
</evidence>
<feature type="compositionally biased region" description="Basic and acidic residues" evidence="1">
    <location>
        <begin position="1"/>
        <end position="24"/>
    </location>
</feature>
<dbReference type="STRING" id="10181.G5BSQ9"/>
<dbReference type="PANTHER" id="PTHR22426:SF1">
    <property type="entry name" value="LYSINE-RICH NUCLEOLAR PROTEIN 1"/>
    <property type="match status" value="1"/>
</dbReference>
<sequence length="299" mass="33930">MEKSPNPRKQTLDHSESFSGEKKKNSLPFAMSQGSGLKASPDPRQGEEATRAEKKLKKHERKKAQDTTACPIPDPWPYKARDALYGCTVGKEAEEQAALGQKWKQGSSREHSGKERKEEEARQVEVLEYIPIRDDPKAPVKKKTKAKKKVEQPVVEELAQKRKKKKKKANVVAADPLKEEPDTDLEVVLEKKGNMSEVHIDQWDTAGFESKEQKLKFLKPMSGFKNLYPSFRFPPGMTTRPNMALSKTAGDIPQQNLRQDYDQAMSWKYSRGTGLDFSATPNKVLYIDRNASRSVRLED</sequence>
<dbReference type="AlphaFoldDB" id="G5BSQ9"/>
<dbReference type="EMBL" id="JH171650">
    <property type="protein sequence ID" value="EHB12320.1"/>
    <property type="molecule type" value="Genomic_DNA"/>
</dbReference>
<feature type="compositionally biased region" description="Basic and acidic residues" evidence="1">
    <location>
        <begin position="107"/>
        <end position="122"/>
    </location>
</feature>
<evidence type="ECO:0000256" key="1">
    <source>
        <dbReference type="SAM" id="MobiDB-lite"/>
    </source>
</evidence>
<dbReference type="InParanoid" id="G5BSQ9"/>
<accession>G5BSQ9</accession>
<dbReference type="InterPro" id="IPR028124">
    <property type="entry name" value="SMAP_dom"/>
</dbReference>
<feature type="compositionally biased region" description="Basic and acidic residues" evidence="1">
    <location>
        <begin position="44"/>
        <end position="53"/>
    </location>
</feature>
<name>G5BSQ9_HETGA</name>
<feature type="region of interest" description="Disordered" evidence="1">
    <location>
        <begin position="1"/>
        <end position="77"/>
    </location>
</feature>
<dbReference type="Pfam" id="PF15477">
    <property type="entry name" value="SMAP"/>
    <property type="match status" value="1"/>
</dbReference>
<feature type="domain" description="Small acidic protein-like" evidence="2">
    <location>
        <begin position="203"/>
        <end position="275"/>
    </location>
</feature>
<feature type="region of interest" description="Disordered" evidence="1">
    <location>
        <begin position="94"/>
        <end position="122"/>
    </location>
</feature>